<dbReference type="GO" id="GO:0000467">
    <property type="term" value="P:exonucleolytic trimming to generate mature 3'-end of 5.8S rRNA from tricistronic rRNA transcript (SSU-rRNA, 5.8S rRNA, LSU-rRNA)"/>
    <property type="evidence" value="ECO:0007669"/>
    <property type="project" value="InterPro"/>
</dbReference>
<dbReference type="InterPro" id="IPR012337">
    <property type="entry name" value="RNaseH-like_sf"/>
</dbReference>
<dbReference type="SUPFAM" id="SSF53098">
    <property type="entry name" value="Ribonuclease H-like"/>
    <property type="match status" value="1"/>
</dbReference>
<name>A0A7N0ZUC0_KALFE</name>
<dbReference type="GO" id="GO:0071038">
    <property type="term" value="P:TRAMP-dependent tRNA surveillance pathway"/>
    <property type="evidence" value="ECO:0007669"/>
    <property type="project" value="TreeGrafter"/>
</dbReference>
<dbReference type="SMART" id="SM00474">
    <property type="entry name" value="35EXOc"/>
    <property type="match status" value="1"/>
</dbReference>
<evidence type="ECO:0000256" key="1">
    <source>
        <dbReference type="SAM" id="MobiDB-lite"/>
    </source>
</evidence>
<dbReference type="Proteomes" id="UP000594263">
    <property type="component" value="Unplaced"/>
</dbReference>
<dbReference type="GO" id="GO:0005730">
    <property type="term" value="C:nucleolus"/>
    <property type="evidence" value="ECO:0007669"/>
    <property type="project" value="TreeGrafter"/>
</dbReference>
<dbReference type="Gene3D" id="1.10.150.80">
    <property type="entry name" value="HRDC domain"/>
    <property type="match status" value="1"/>
</dbReference>
<dbReference type="InterPro" id="IPR010997">
    <property type="entry name" value="HRDC-like_sf"/>
</dbReference>
<evidence type="ECO:0000313" key="3">
    <source>
        <dbReference type="EnsemblPlants" id="Kaladp0036s0026.1.v1.1"/>
    </source>
</evidence>
<dbReference type="InterPro" id="IPR045092">
    <property type="entry name" value="Rrp6-like"/>
</dbReference>
<dbReference type="GO" id="GO:0003727">
    <property type="term" value="F:single-stranded RNA binding"/>
    <property type="evidence" value="ECO:0007669"/>
    <property type="project" value="TreeGrafter"/>
</dbReference>
<dbReference type="GO" id="GO:0071035">
    <property type="term" value="P:nuclear polyadenylation-dependent rRNA catabolic process"/>
    <property type="evidence" value="ECO:0007669"/>
    <property type="project" value="TreeGrafter"/>
</dbReference>
<dbReference type="GO" id="GO:0000175">
    <property type="term" value="F:3'-5'-RNA exonuclease activity"/>
    <property type="evidence" value="ECO:0007669"/>
    <property type="project" value="InterPro"/>
</dbReference>
<evidence type="ECO:0000313" key="4">
    <source>
        <dbReference type="Proteomes" id="UP000594263"/>
    </source>
</evidence>
<feature type="region of interest" description="Disordered" evidence="1">
    <location>
        <begin position="785"/>
        <end position="806"/>
    </location>
</feature>
<keyword evidence="4" id="KW-1185">Reference proteome</keyword>
<feature type="domain" description="3'-5' exonuclease" evidence="2">
    <location>
        <begin position="107"/>
        <end position="275"/>
    </location>
</feature>
<dbReference type="InterPro" id="IPR002121">
    <property type="entry name" value="HRDC_dom"/>
</dbReference>
<dbReference type="InterPro" id="IPR044876">
    <property type="entry name" value="HRDC_dom_sf"/>
</dbReference>
<dbReference type="Gene3D" id="3.30.420.10">
    <property type="entry name" value="Ribonuclease H-like superfamily/Ribonuclease H"/>
    <property type="match status" value="1"/>
</dbReference>
<dbReference type="GO" id="GO:0005737">
    <property type="term" value="C:cytoplasm"/>
    <property type="evidence" value="ECO:0007669"/>
    <property type="project" value="EnsemblPlants"/>
</dbReference>
<dbReference type="Gramene" id="Kaladp0036s0026.1.v1.1">
    <property type="protein sequence ID" value="Kaladp0036s0026.1.v1.1"/>
    <property type="gene ID" value="Kaladp0036s0026.v1.1"/>
</dbReference>
<dbReference type="FunFam" id="3.30.420.10:FF:000079">
    <property type="entry name" value="Polynucleotidyl transferase ribonuclease H fold protein with HRDC domain"/>
    <property type="match status" value="1"/>
</dbReference>
<dbReference type="Pfam" id="PF01612">
    <property type="entry name" value="DNA_pol_A_exo1"/>
    <property type="match status" value="1"/>
</dbReference>
<dbReference type="GO" id="GO:0071039">
    <property type="term" value="P:nuclear polyadenylation-dependent CUT catabolic process"/>
    <property type="evidence" value="ECO:0007669"/>
    <property type="project" value="TreeGrafter"/>
</dbReference>
<dbReference type="InterPro" id="IPR036397">
    <property type="entry name" value="RNaseH_sf"/>
</dbReference>
<dbReference type="EnsemblPlants" id="Kaladp0036s0026.1.v1.1">
    <property type="protein sequence ID" value="Kaladp0036s0026.1.v1.1"/>
    <property type="gene ID" value="Kaladp0036s0026.v1.1"/>
</dbReference>
<evidence type="ECO:0000259" key="2">
    <source>
        <dbReference type="SMART" id="SM00474"/>
    </source>
</evidence>
<dbReference type="PANTHER" id="PTHR12124:SF68">
    <property type="entry name" value="PROTEIN RRP6-LIKE 3"/>
    <property type="match status" value="1"/>
</dbReference>
<dbReference type="OMA" id="HNCRIFA"/>
<dbReference type="GO" id="GO:0000176">
    <property type="term" value="C:nuclear exosome (RNase complex)"/>
    <property type="evidence" value="ECO:0007669"/>
    <property type="project" value="TreeGrafter"/>
</dbReference>
<dbReference type="GO" id="GO:0071044">
    <property type="term" value="P:histone mRNA catabolic process"/>
    <property type="evidence" value="ECO:0007669"/>
    <property type="project" value="TreeGrafter"/>
</dbReference>
<accession>A0A7N0ZUC0</accession>
<sequence>MDRIKLAIAIFSFAALSILLTTEYRRRRRKASSDPCYLHSDPKPQHTFKRVLADNSYTPFKHFSLQDSKTGSLTHPYEAEITKLLDKPPLDICFCEGDVEMQLKNSYVWVDTEAQLQELVEILIKESVFAVDTEQHSLRSFLGFTALIQISTQREDYLLDTIALHDVMGLLHPIFANPSICKVFHGADNDVLWLQRDFHVYVVNLFDTAKACEVLSKPQKSLAYLLETYCGVMTNKMLQREDWRQRPLSDEMVQYARTDAHYLLHIANSLIAELKLHENNSSINFSDKISPLSEAFRRSNVICQQVYTKDIENLPGESAASSIISRHISSYETKFQDTVRRLCTWRDLMARIHDENIKYVLSDQAIVILAEYTPYDPVDVCNVVLQTDESDALLNSCISAPSPIVCSHMEDLCYVLQNDIASVEDIFQYSLTKCLGRKGSCPLSVFNYSLLAKSNLKQVNKFVSKQNGGRQSKRYSRRASRRDQFVQKFSCKSPVYHNCRIYADDGRLLCYCDRRKLEWYLRRDLAELVEEDPPGIKLKFEPKGRPEDEDNDFYIQTKKNICVGCGEQNHYLRYRIIPSCYRIHFPEHLKSHRSHDIVLLCVDCHEIAHAAAEKYKRRIAVELGIPLFIQKVVDSIPSEVALGSSTSRVDQEGVSPLQLRTAAMALLRHGPSMPSKRRDELIQTVMKYYGGRVITEEDLEKALLVGMSPHERRRLEKKKGVSLKHSGHLNKGFKENGRDCLTTAVVTYTDTVDDKVGIPNQISVTNGKCDGEVDSNGMLSETNKYSESGETGTLDKADKFGVQSSSPKSVGFSYPTLEGTVSPKHNSKLSLLGHGPHGKQVVDHLLKEYGESGISVFCQQWRRVFVEAVHPRFLAPGWDVKHSGRRDFGEFSVYNPSKRSAEATNS</sequence>
<protein>
    <recommendedName>
        <fullName evidence="2">3'-5' exonuclease domain-containing protein</fullName>
    </recommendedName>
</protein>
<dbReference type="InterPro" id="IPR002562">
    <property type="entry name" value="3'-5'_exonuclease_dom"/>
</dbReference>
<dbReference type="GO" id="GO:0071037">
    <property type="term" value="P:nuclear polyadenylation-dependent snRNA catabolic process"/>
    <property type="evidence" value="ECO:0007669"/>
    <property type="project" value="TreeGrafter"/>
</dbReference>
<reference evidence="3" key="1">
    <citation type="submission" date="2021-01" db="UniProtKB">
        <authorList>
            <consortium name="EnsemblPlants"/>
        </authorList>
    </citation>
    <scope>IDENTIFICATION</scope>
</reference>
<dbReference type="GO" id="GO:0071040">
    <property type="term" value="P:nuclear polyadenylation-dependent antisense transcript catabolic process"/>
    <property type="evidence" value="ECO:0007669"/>
    <property type="project" value="TreeGrafter"/>
</dbReference>
<dbReference type="AlphaFoldDB" id="A0A7N0ZUC0"/>
<dbReference type="PANTHER" id="PTHR12124">
    <property type="entry name" value="POLYMYOSITIS/SCLERODERMA AUTOANTIGEN-RELATED"/>
    <property type="match status" value="1"/>
</dbReference>
<organism evidence="3 4">
    <name type="scientific">Kalanchoe fedtschenkoi</name>
    <name type="common">Lavender scallops</name>
    <name type="synonym">South American air plant</name>
    <dbReference type="NCBI Taxonomy" id="63787"/>
    <lineage>
        <taxon>Eukaryota</taxon>
        <taxon>Viridiplantae</taxon>
        <taxon>Streptophyta</taxon>
        <taxon>Embryophyta</taxon>
        <taxon>Tracheophyta</taxon>
        <taxon>Spermatophyta</taxon>
        <taxon>Magnoliopsida</taxon>
        <taxon>eudicotyledons</taxon>
        <taxon>Gunneridae</taxon>
        <taxon>Pentapetalae</taxon>
        <taxon>Saxifragales</taxon>
        <taxon>Crassulaceae</taxon>
        <taxon>Kalanchoe</taxon>
    </lineage>
</organism>
<dbReference type="SUPFAM" id="SSF47819">
    <property type="entry name" value="HRDC-like"/>
    <property type="match status" value="1"/>
</dbReference>
<dbReference type="Pfam" id="PF00570">
    <property type="entry name" value="HRDC"/>
    <property type="match status" value="1"/>
</dbReference>
<dbReference type="GO" id="GO:0071051">
    <property type="term" value="P:poly(A)-dependent snoRNA 3'-end processing"/>
    <property type="evidence" value="ECO:0007669"/>
    <property type="project" value="TreeGrafter"/>
</dbReference>
<dbReference type="GO" id="GO:0071036">
    <property type="term" value="P:nuclear polyadenylation-dependent snoRNA catabolic process"/>
    <property type="evidence" value="ECO:0007669"/>
    <property type="project" value="TreeGrafter"/>
</dbReference>
<proteinExistence type="predicted"/>
<dbReference type="GO" id="GO:0000166">
    <property type="term" value="F:nucleotide binding"/>
    <property type="evidence" value="ECO:0007669"/>
    <property type="project" value="InterPro"/>
</dbReference>